<protein>
    <submittedName>
        <fullName evidence="2">Uncharacterized protein</fullName>
    </submittedName>
</protein>
<evidence type="ECO:0000313" key="2">
    <source>
        <dbReference type="EMBL" id="GMH47721.1"/>
    </source>
</evidence>
<dbReference type="Proteomes" id="UP001165082">
    <property type="component" value="Unassembled WGS sequence"/>
</dbReference>
<accession>A0A9W6Z8W8</accession>
<dbReference type="OrthoDB" id="39834at2759"/>
<keyword evidence="3" id="KW-1185">Reference proteome</keyword>
<feature type="region of interest" description="Disordered" evidence="1">
    <location>
        <begin position="1"/>
        <end position="40"/>
    </location>
</feature>
<feature type="compositionally biased region" description="Pro residues" evidence="1">
    <location>
        <begin position="17"/>
        <end position="36"/>
    </location>
</feature>
<comment type="caution">
    <text evidence="2">The sequence shown here is derived from an EMBL/GenBank/DDBJ whole genome shotgun (WGS) entry which is preliminary data.</text>
</comment>
<name>A0A9W6Z8W8_9STRA</name>
<sequence>MDGSAQTRALELSKSTPPSPSPPSSPSSPSSPPSQPLPSYATFSRRYSTSPLSLKYVDLLKSTSRCTETLLPAPPSTRPLTVQFDFPSDWLQLDRMSGGLHFVDQRNGDKLYVLRASLPPGSSLVTVPVSWFARAIFDAEGGVARAGNAVEDPRAASSRVVEDGTESLPRRRVQLKYATVTSNGYRVERRGTAECYEVGGGEVQILMVGQKATAKEGERETAEKIVNSWRVEV</sequence>
<dbReference type="EMBL" id="BRXZ01000582">
    <property type="protein sequence ID" value="GMH47721.1"/>
    <property type="molecule type" value="Genomic_DNA"/>
</dbReference>
<evidence type="ECO:0000313" key="3">
    <source>
        <dbReference type="Proteomes" id="UP001165082"/>
    </source>
</evidence>
<gene>
    <name evidence="2" type="ORF">TrRE_jg7920</name>
</gene>
<proteinExistence type="predicted"/>
<dbReference type="AlphaFoldDB" id="A0A9W6Z8W8"/>
<organism evidence="2 3">
    <name type="scientific">Triparma retinervis</name>
    <dbReference type="NCBI Taxonomy" id="2557542"/>
    <lineage>
        <taxon>Eukaryota</taxon>
        <taxon>Sar</taxon>
        <taxon>Stramenopiles</taxon>
        <taxon>Ochrophyta</taxon>
        <taxon>Bolidophyceae</taxon>
        <taxon>Parmales</taxon>
        <taxon>Triparmaceae</taxon>
        <taxon>Triparma</taxon>
    </lineage>
</organism>
<reference evidence="2" key="1">
    <citation type="submission" date="2022-07" db="EMBL/GenBank/DDBJ databases">
        <title>Genome analysis of Parmales, a sister group of diatoms, reveals the evolutionary specialization of diatoms from phago-mixotrophs to photoautotrophs.</title>
        <authorList>
            <person name="Ban H."/>
            <person name="Sato S."/>
            <person name="Yoshikawa S."/>
            <person name="Kazumasa Y."/>
            <person name="Nakamura Y."/>
            <person name="Ichinomiya M."/>
            <person name="Saitoh K."/>
            <person name="Sato N."/>
            <person name="Blanc-Mathieu R."/>
            <person name="Endo H."/>
            <person name="Kuwata A."/>
            <person name="Ogata H."/>
        </authorList>
    </citation>
    <scope>NUCLEOTIDE SEQUENCE</scope>
</reference>
<evidence type="ECO:0000256" key="1">
    <source>
        <dbReference type="SAM" id="MobiDB-lite"/>
    </source>
</evidence>